<feature type="domain" description="DDE-1" evidence="1">
    <location>
        <begin position="1"/>
        <end position="123"/>
    </location>
</feature>
<dbReference type="AlphaFoldDB" id="A0A9Q0XTT8"/>
<evidence type="ECO:0000259" key="1">
    <source>
        <dbReference type="Pfam" id="PF03184"/>
    </source>
</evidence>
<name>A0A9Q0XTT8_9SAUR</name>
<evidence type="ECO:0000313" key="3">
    <source>
        <dbReference type="Proteomes" id="UP001142489"/>
    </source>
</evidence>
<dbReference type="GO" id="GO:0003676">
    <property type="term" value="F:nucleic acid binding"/>
    <property type="evidence" value="ECO:0007669"/>
    <property type="project" value="InterPro"/>
</dbReference>
<organism evidence="2 3">
    <name type="scientific">Phrynocephalus forsythii</name>
    <dbReference type="NCBI Taxonomy" id="171643"/>
    <lineage>
        <taxon>Eukaryota</taxon>
        <taxon>Metazoa</taxon>
        <taxon>Chordata</taxon>
        <taxon>Craniata</taxon>
        <taxon>Vertebrata</taxon>
        <taxon>Euteleostomi</taxon>
        <taxon>Lepidosauria</taxon>
        <taxon>Squamata</taxon>
        <taxon>Bifurcata</taxon>
        <taxon>Unidentata</taxon>
        <taxon>Episquamata</taxon>
        <taxon>Toxicofera</taxon>
        <taxon>Iguania</taxon>
        <taxon>Acrodonta</taxon>
        <taxon>Agamidae</taxon>
        <taxon>Agaminae</taxon>
        <taxon>Phrynocephalus</taxon>
    </lineage>
</organism>
<dbReference type="EMBL" id="JAPFRF010000007">
    <property type="protein sequence ID" value="KAJ7327178.1"/>
    <property type="molecule type" value="Genomic_DNA"/>
</dbReference>
<dbReference type="InterPro" id="IPR004875">
    <property type="entry name" value="DDE_SF_endonuclease_dom"/>
</dbReference>
<keyword evidence="3" id="KW-1185">Reference proteome</keyword>
<dbReference type="OrthoDB" id="125347at2759"/>
<reference evidence="2" key="1">
    <citation type="journal article" date="2023" name="DNA Res.">
        <title>Chromosome-level genome assembly of Phrynocephalus forsythii using third-generation DNA sequencing and Hi-C analysis.</title>
        <authorList>
            <person name="Qi Y."/>
            <person name="Zhao W."/>
            <person name="Zhao Y."/>
            <person name="Niu C."/>
            <person name="Cao S."/>
            <person name="Zhang Y."/>
        </authorList>
    </citation>
    <scope>NUCLEOTIDE SEQUENCE</scope>
    <source>
        <tissue evidence="2">Muscle</tissue>
    </source>
</reference>
<accession>A0A9Q0XTT8</accession>
<evidence type="ECO:0000313" key="2">
    <source>
        <dbReference type="EMBL" id="KAJ7327178.1"/>
    </source>
</evidence>
<gene>
    <name evidence="2" type="ORF">JRQ81_016937</name>
</gene>
<proteinExistence type="predicted"/>
<comment type="caution">
    <text evidence="2">The sequence shown here is derived from an EMBL/GenBank/DDBJ whole genome shotgun (WGS) entry which is preliminary data.</text>
</comment>
<dbReference type="Pfam" id="PF03184">
    <property type="entry name" value="DDE_1"/>
    <property type="match status" value="1"/>
</dbReference>
<protein>
    <recommendedName>
        <fullName evidence="1">DDE-1 domain-containing protein</fullName>
    </recommendedName>
</protein>
<sequence>MTHILFVQWVNLVFGPAVKWYLLEKNLPFKALLVVDNVPAHPPYLKEVLLEEFTFIKPIDQQVISSFKKLYTRELFSCCFEMTDGTSLTLHEYWRDHFDIVRCMLIINAVWDEVSQRNLNSIWCNLGPGCAVTPGAFAPAPESAMVQEIASLGRTMGLLVTKEDVSKLVEGQKHELNTQDLLL</sequence>
<dbReference type="Proteomes" id="UP001142489">
    <property type="component" value="Unassembled WGS sequence"/>
</dbReference>